<comment type="caution">
    <text evidence="3">The sequence shown here is derived from an EMBL/GenBank/DDBJ whole genome shotgun (WGS) entry which is preliminary data.</text>
</comment>
<sequence length="583" mass="62403">MSNQGLIEVFSPYEAAQMLLAQTGLSDISKTLLAGTSGLAVQALVTGSVLQLVHRYFQRQARLKARSAHGGAGTQDPPLARAGVMWLTGLICVHVVLVYITNARVLLMSQQFTAGYLMDFWLAQLSNLIFTVVLLPIFLFFAFRAWNLWSRRKAVMGLCLAAVTPAVGLGLAAAAFGLQHPYPLEQIDNSAFAAWLPFFISTIKKLQWITLASSAAQFIAACVFSGLICTGLFAHKNCCAIMPGFSGKLAFVAGESLFPLVITSGAILAGDVITKVSVSPIGPLISRAVHSCAPAIYFHCLMNSLTSAQRYRDTLRGSMSAHRPSLGDIHGGDGQLSEKMSEDDTFCPVPEDLDTPLEVEYNPSSAKGRFNLPNIFTTRPKDSLPTSFSDSAPATAPSGSLSAKLGSFTLPSPIRMAFNRGPAKEAEEPEDHYTLRSAGSGRRSSLARACSYGSAKAGELKSMSGLSIKLNHNKLPLPIVSFQPPLDRRESEQIFVAHEEFEGLPHTPGDGMGGGKKGLSLNDIEEGGSDAALTPKYFTPPRIASPSPMFGGEWKDENRAGPSKAPDFGRSPESVYEAQVGQA</sequence>
<accession>A0AA38H8X7</accession>
<keyword evidence="2" id="KW-1133">Transmembrane helix</keyword>
<dbReference type="RefSeq" id="XP_052946235.1">
    <property type="nucleotide sequence ID" value="XM_053093268.1"/>
</dbReference>
<keyword evidence="4" id="KW-1185">Reference proteome</keyword>
<feature type="transmembrane region" description="Helical" evidence="2">
    <location>
        <begin position="39"/>
        <end position="57"/>
    </location>
</feature>
<keyword evidence="2" id="KW-0472">Membrane</keyword>
<proteinExistence type="predicted"/>
<dbReference type="GeneID" id="77732473"/>
<feature type="region of interest" description="Disordered" evidence="1">
    <location>
        <begin position="381"/>
        <end position="401"/>
    </location>
</feature>
<gene>
    <name evidence="3" type="ORF">MKK02DRAFT_45165</name>
</gene>
<reference evidence="3" key="1">
    <citation type="journal article" date="2022" name="G3 (Bethesda)">
        <title>High quality genome of the basidiomycete yeast Dioszegia hungarica PDD-24b-2 isolated from cloud water.</title>
        <authorList>
            <person name="Jarrige D."/>
            <person name="Haridas S."/>
            <person name="Bleykasten-Grosshans C."/>
            <person name="Joly M."/>
            <person name="Nadalig T."/>
            <person name="Sancelme M."/>
            <person name="Vuilleumier S."/>
            <person name="Grigoriev I.V."/>
            <person name="Amato P."/>
            <person name="Bringel F."/>
        </authorList>
    </citation>
    <scope>NUCLEOTIDE SEQUENCE</scope>
    <source>
        <strain evidence="3">PDD-24b-2</strain>
    </source>
</reference>
<feature type="compositionally biased region" description="Polar residues" evidence="1">
    <location>
        <begin position="384"/>
        <end position="401"/>
    </location>
</feature>
<name>A0AA38H8X7_9TREE</name>
<feature type="transmembrane region" description="Helical" evidence="2">
    <location>
        <begin position="155"/>
        <end position="178"/>
    </location>
</feature>
<keyword evidence="2" id="KW-0812">Transmembrane</keyword>
<dbReference type="Proteomes" id="UP001164286">
    <property type="component" value="Unassembled WGS sequence"/>
</dbReference>
<dbReference type="EMBL" id="JAKWFO010000005">
    <property type="protein sequence ID" value="KAI9636458.1"/>
    <property type="molecule type" value="Genomic_DNA"/>
</dbReference>
<feature type="region of interest" description="Disordered" evidence="1">
    <location>
        <begin position="530"/>
        <end position="583"/>
    </location>
</feature>
<evidence type="ECO:0000256" key="2">
    <source>
        <dbReference type="SAM" id="Phobius"/>
    </source>
</evidence>
<dbReference type="AlphaFoldDB" id="A0AA38H8X7"/>
<protein>
    <submittedName>
        <fullName evidence="3">Uncharacterized protein</fullName>
    </submittedName>
</protein>
<feature type="transmembrane region" description="Helical" evidence="2">
    <location>
        <begin position="78"/>
        <end position="100"/>
    </location>
</feature>
<evidence type="ECO:0000256" key="1">
    <source>
        <dbReference type="SAM" id="MobiDB-lite"/>
    </source>
</evidence>
<evidence type="ECO:0000313" key="4">
    <source>
        <dbReference type="Proteomes" id="UP001164286"/>
    </source>
</evidence>
<evidence type="ECO:0000313" key="3">
    <source>
        <dbReference type="EMBL" id="KAI9636458.1"/>
    </source>
</evidence>
<feature type="transmembrane region" description="Helical" evidence="2">
    <location>
        <begin position="120"/>
        <end position="143"/>
    </location>
</feature>
<organism evidence="3 4">
    <name type="scientific">Dioszegia hungarica</name>
    <dbReference type="NCBI Taxonomy" id="4972"/>
    <lineage>
        <taxon>Eukaryota</taxon>
        <taxon>Fungi</taxon>
        <taxon>Dikarya</taxon>
        <taxon>Basidiomycota</taxon>
        <taxon>Agaricomycotina</taxon>
        <taxon>Tremellomycetes</taxon>
        <taxon>Tremellales</taxon>
        <taxon>Bulleribasidiaceae</taxon>
        <taxon>Dioszegia</taxon>
    </lineage>
</organism>